<protein>
    <submittedName>
        <fullName evidence="5">SERPIN domain-containing protein</fullName>
    </submittedName>
</protein>
<evidence type="ECO:0000256" key="2">
    <source>
        <dbReference type="SAM" id="MobiDB-lite"/>
    </source>
</evidence>
<comment type="similarity">
    <text evidence="1">Belongs to the serpin family.</text>
</comment>
<dbReference type="SUPFAM" id="SSF56574">
    <property type="entry name" value="Serpins"/>
    <property type="match status" value="1"/>
</dbReference>
<dbReference type="InterPro" id="IPR036186">
    <property type="entry name" value="Serpin_sf"/>
</dbReference>
<dbReference type="Gene3D" id="2.30.39.10">
    <property type="entry name" value="Alpha-1-antitrypsin, domain 1"/>
    <property type="match status" value="1"/>
</dbReference>
<organism evidence="4 5">
    <name type="scientific">Elaeophora elaphi</name>
    <dbReference type="NCBI Taxonomy" id="1147741"/>
    <lineage>
        <taxon>Eukaryota</taxon>
        <taxon>Metazoa</taxon>
        <taxon>Ecdysozoa</taxon>
        <taxon>Nematoda</taxon>
        <taxon>Chromadorea</taxon>
        <taxon>Rhabditida</taxon>
        <taxon>Spirurina</taxon>
        <taxon>Spiruromorpha</taxon>
        <taxon>Filarioidea</taxon>
        <taxon>Onchocercidae</taxon>
        <taxon>Elaeophora</taxon>
    </lineage>
</organism>
<dbReference type="STRING" id="1147741.A0A0R3RMK1"/>
<keyword evidence="4" id="KW-1185">Reference proteome</keyword>
<dbReference type="Proteomes" id="UP000050640">
    <property type="component" value="Unplaced"/>
</dbReference>
<dbReference type="InterPro" id="IPR042178">
    <property type="entry name" value="Serpin_sf_1"/>
</dbReference>
<accession>A0A0R3RMK1</accession>
<dbReference type="InterPro" id="IPR000215">
    <property type="entry name" value="Serpin_fam"/>
</dbReference>
<dbReference type="Gene3D" id="3.30.497.10">
    <property type="entry name" value="Antithrombin, subunit I, domain 2"/>
    <property type="match status" value="1"/>
</dbReference>
<evidence type="ECO:0000313" key="4">
    <source>
        <dbReference type="Proteomes" id="UP000050640"/>
    </source>
</evidence>
<feature type="compositionally biased region" description="Basic and acidic residues" evidence="2">
    <location>
        <begin position="208"/>
        <end position="219"/>
    </location>
</feature>
<reference evidence="5" key="1">
    <citation type="submission" date="2017-02" db="UniProtKB">
        <authorList>
            <consortium name="WormBaseParasite"/>
        </authorList>
    </citation>
    <scope>IDENTIFICATION</scope>
</reference>
<evidence type="ECO:0000256" key="1">
    <source>
        <dbReference type="ARBA" id="ARBA00009500"/>
    </source>
</evidence>
<evidence type="ECO:0000259" key="3">
    <source>
        <dbReference type="Pfam" id="PF00079"/>
    </source>
</evidence>
<sequence>MILTVPSCGTLRVITTQVPMIGRTENFPYYEDENVQVVSLPLKNNKMQVLIILPKQMFGLAELERELTGEKLISYISALNTTKNVMVLIPKIVSRKYFVLSKALEEMGLLSLFGQSANFSGISDQPLSITKYIVSLGSIEINEGGIISKTVSSIAMFDEFADRNPIKFNATHPFLYAILDNQQNVLWISRYMGNEKASEEEKEEDSEPHDASYETESDHEFLKNDELIEMQEALTDIDLSDMELINKHNWYLPRVQLVKL</sequence>
<dbReference type="InterPro" id="IPR042185">
    <property type="entry name" value="Serpin_sf_2"/>
</dbReference>
<dbReference type="WBParaSite" id="EEL_0000271101-mRNA-1">
    <property type="protein sequence ID" value="EEL_0000271101-mRNA-1"/>
    <property type="gene ID" value="EEL_0000271101"/>
</dbReference>
<feature type="region of interest" description="Disordered" evidence="2">
    <location>
        <begin position="197"/>
        <end position="219"/>
    </location>
</feature>
<proteinExistence type="inferred from homology"/>
<dbReference type="GO" id="GO:0004867">
    <property type="term" value="F:serine-type endopeptidase inhibitor activity"/>
    <property type="evidence" value="ECO:0007669"/>
    <property type="project" value="InterPro"/>
</dbReference>
<feature type="compositionally biased region" description="Acidic residues" evidence="2">
    <location>
        <begin position="198"/>
        <end position="207"/>
    </location>
</feature>
<dbReference type="InterPro" id="IPR023796">
    <property type="entry name" value="Serpin_dom"/>
</dbReference>
<dbReference type="PANTHER" id="PTHR11461:SF211">
    <property type="entry name" value="GH10112P-RELATED"/>
    <property type="match status" value="1"/>
</dbReference>
<name>A0A0R3RMK1_9BILA</name>
<dbReference type="Pfam" id="PF00079">
    <property type="entry name" value="Serpin"/>
    <property type="match status" value="1"/>
</dbReference>
<dbReference type="PANTHER" id="PTHR11461">
    <property type="entry name" value="SERINE PROTEASE INHIBITOR, SERPIN"/>
    <property type="match status" value="1"/>
</dbReference>
<dbReference type="AlphaFoldDB" id="A0A0R3RMK1"/>
<feature type="domain" description="Serpin" evidence="3">
    <location>
        <begin position="15"/>
        <end position="189"/>
    </location>
</feature>
<evidence type="ECO:0000313" key="5">
    <source>
        <dbReference type="WBParaSite" id="EEL_0000271101-mRNA-1"/>
    </source>
</evidence>
<dbReference type="GO" id="GO:0005615">
    <property type="term" value="C:extracellular space"/>
    <property type="evidence" value="ECO:0007669"/>
    <property type="project" value="InterPro"/>
</dbReference>